<evidence type="ECO:0000313" key="2">
    <source>
        <dbReference type="Proteomes" id="UP000249417"/>
    </source>
</evidence>
<gene>
    <name evidence="1" type="ORF">DI551_00025</name>
</gene>
<evidence type="ECO:0000313" key="1">
    <source>
        <dbReference type="EMBL" id="PZQ49075.1"/>
    </source>
</evidence>
<dbReference type="PANTHER" id="PTHR47087:SF1">
    <property type="entry name" value="METHIONINE S-METHYLTRANSFERASE"/>
    <property type="match status" value="1"/>
</dbReference>
<dbReference type="PANTHER" id="PTHR47087">
    <property type="entry name" value="METHIONINE S-METHYLTRANSFERASE"/>
    <property type="match status" value="1"/>
</dbReference>
<dbReference type="AlphaFoldDB" id="A0A2W5NE89"/>
<proteinExistence type="predicted"/>
<dbReference type="Gene3D" id="3.40.50.150">
    <property type="entry name" value="Vaccinia Virus protein VP39"/>
    <property type="match status" value="1"/>
</dbReference>
<name>A0A2W5NE89_9BACT</name>
<accession>A0A2W5NE89</accession>
<dbReference type="EMBL" id="QFQB01000001">
    <property type="protein sequence ID" value="PZQ49075.1"/>
    <property type="molecule type" value="Genomic_DNA"/>
</dbReference>
<comment type="caution">
    <text evidence="1">The sequence shown here is derived from an EMBL/GenBank/DDBJ whole genome shotgun (WGS) entry which is preliminary data.</text>
</comment>
<evidence type="ECO:0008006" key="3">
    <source>
        <dbReference type="Google" id="ProtNLM"/>
    </source>
</evidence>
<dbReference type="Proteomes" id="UP000249417">
    <property type="component" value="Unassembled WGS sequence"/>
</dbReference>
<dbReference type="SUPFAM" id="SSF53335">
    <property type="entry name" value="S-adenosyl-L-methionine-dependent methyltransferases"/>
    <property type="match status" value="1"/>
</dbReference>
<dbReference type="InterPro" id="IPR029063">
    <property type="entry name" value="SAM-dependent_MTases_sf"/>
</dbReference>
<protein>
    <recommendedName>
        <fullName evidence="3">Methyltransferase small domain-containing protein</fullName>
    </recommendedName>
</protein>
<sequence length="293" mass="32115">MSAMRTSLNYSPAPVSEPVQPAADLHKIRLRDFFAQSADVAINVDNTKVYLPDVSWTRTFAKGLQKVDFTATHIIEVGVGSGVNMAGLMLHPARKPQFFIGSDLAGAAVDASADLAVAHKMNAMLLESDLLSNIPAQELRRADYIIGCIPQVPLHHGDMRDERDLSDYYEETGIAEDKYGLGLVARLLDQAADVAPQATLVLNIAGRPGDSRLAPMFERHGYETQILYTNVVRQDPGTSLRSLVEIENDTSLNFHFFQDAKAQRDINAHAAEALRGLGKPVYHNLHVMSAKLV</sequence>
<organism evidence="1 2">
    <name type="scientific">Micavibrio aeruginosavorus</name>
    <dbReference type="NCBI Taxonomy" id="349221"/>
    <lineage>
        <taxon>Bacteria</taxon>
        <taxon>Pseudomonadati</taxon>
        <taxon>Bdellovibrionota</taxon>
        <taxon>Bdellovibrionia</taxon>
        <taxon>Bdellovibrionales</taxon>
        <taxon>Pseudobdellovibrionaceae</taxon>
        <taxon>Micavibrio</taxon>
    </lineage>
</organism>
<reference evidence="1 2" key="1">
    <citation type="submission" date="2017-08" db="EMBL/GenBank/DDBJ databases">
        <title>Infants hospitalized years apart are colonized by the same room-sourced microbial strains.</title>
        <authorList>
            <person name="Brooks B."/>
            <person name="Olm M.R."/>
            <person name="Firek B.A."/>
            <person name="Baker R."/>
            <person name="Thomas B.C."/>
            <person name="Morowitz M.J."/>
            <person name="Banfield J.F."/>
        </authorList>
    </citation>
    <scope>NUCLEOTIDE SEQUENCE [LARGE SCALE GENOMIC DNA]</scope>
    <source>
        <strain evidence="1">S2_005_002_R2_29</strain>
    </source>
</reference>